<feature type="coiled-coil region" evidence="1">
    <location>
        <begin position="25"/>
        <end position="168"/>
    </location>
</feature>
<dbReference type="EMBL" id="CAJZBQ010000047">
    <property type="protein sequence ID" value="CAG9328949.1"/>
    <property type="molecule type" value="Genomic_DNA"/>
</dbReference>
<accession>A0AAU9JPX9</accession>
<name>A0AAU9JPX9_9CILI</name>
<feature type="coiled-coil region" evidence="1">
    <location>
        <begin position="210"/>
        <end position="269"/>
    </location>
</feature>
<keyword evidence="3" id="KW-1185">Reference proteome</keyword>
<reference evidence="2" key="1">
    <citation type="submission" date="2021-09" db="EMBL/GenBank/DDBJ databases">
        <authorList>
            <consortium name="AG Swart"/>
            <person name="Singh M."/>
            <person name="Singh A."/>
            <person name="Seah K."/>
            <person name="Emmerich C."/>
        </authorList>
    </citation>
    <scope>NUCLEOTIDE SEQUENCE</scope>
    <source>
        <strain evidence="2">ATCC30299</strain>
    </source>
</reference>
<evidence type="ECO:0000313" key="2">
    <source>
        <dbReference type="EMBL" id="CAG9328949.1"/>
    </source>
</evidence>
<comment type="caution">
    <text evidence="2">The sequence shown here is derived from an EMBL/GenBank/DDBJ whole genome shotgun (WGS) entry which is preliminary data.</text>
</comment>
<sequence length="280" mass="33257">MNLHLNGILKQDMSFEVTSAASAALKVMQTQLKELRDQNQQLQNKFFQCQTKYNDEKSAWEQEMDRLSQLFHGREQDLIAQLNLMSDKVLLLESSNRKLEDDVKNLRTEAKNNAEKDGTISLLQSEIRNLKRQLSSKEEENELILRRVQQLEKEKRSLESDYDMKINEKINNMSGNTSFNYSRRETDISRRKDEEEFPMKIQKPQVSLEIPEIDGEADRVEEELENLKAEYRNLKNNSYQYDTEWRQRMENIMKQIENKSEVLLRLRESQRKFLKSRAIG</sequence>
<organism evidence="2 3">
    <name type="scientific">Blepharisma stoltei</name>
    <dbReference type="NCBI Taxonomy" id="1481888"/>
    <lineage>
        <taxon>Eukaryota</taxon>
        <taxon>Sar</taxon>
        <taxon>Alveolata</taxon>
        <taxon>Ciliophora</taxon>
        <taxon>Postciliodesmatophora</taxon>
        <taxon>Heterotrichea</taxon>
        <taxon>Heterotrichida</taxon>
        <taxon>Blepharismidae</taxon>
        <taxon>Blepharisma</taxon>
    </lineage>
</organism>
<evidence type="ECO:0000256" key="1">
    <source>
        <dbReference type="SAM" id="Coils"/>
    </source>
</evidence>
<protein>
    <submittedName>
        <fullName evidence="2">Uncharacterized protein</fullName>
    </submittedName>
</protein>
<keyword evidence="1" id="KW-0175">Coiled coil</keyword>
<gene>
    <name evidence="2" type="ORF">BSTOLATCC_MIC47788</name>
</gene>
<proteinExistence type="predicted"/>
<dbReference type="Proteomes" id="UP001162131">
    <property type="component" value="Unassembled WGS sequence"/>
</dbReference>
<dbReference type="AlphaFoldDB" id="A0AAU9JPX9"/>
<evidence type="ECO:0000313" key="3">
    <source>
        <dbReference type="Proteomes" id="UP001162131"/>
    </source>
</evidence>